<evidence type="ECO:0000259" key="5">
    <source>
        <dbReference type="Pfam" id="PF01494"/>
    </source>
</evidence>
<sequence>MSTQPLHIIIIGAGTGGLCLAQGLKQAGISVAVYERDRTRINPLQGFRVGIGPDGIRGLRANLPPELFETFLATCARPPLYLNLLTEQMQELMIMESTLMADDPDPAKREHTVSRMTMRQVLLSGLEESVVHFDKTFTRYEQHEDGTVTAFFEDGSSATGTVLVAADGASSRVRRQYLPHATLVETGLLSAGAKVPMTPENVALVSEKVFKGMSMIFASGGLGFILHMVEFPWRHDGQLKPGIGVNEAEVLAHWPGMLYDNESDYIGWGLWAPRHKFPRNPMSLRGEELVAVTQEMTSSWHPNLRTLIARSDPSTALPVNIRTSLPIEPWATTNITLLGDAIHTMTPGRGAGANTALRDAQLLCKQLVAVHNGKLDLLTAIHGYEEKMQKYGAEAVKQSLAQMDANAPIHKPVIGPAIMATQRTMLRAINHIPPAKRAMARAFSRGRGADRQDD</sequence>
<evidence type="ECO:0000256" key="2">
    <source>
        <dbReference type="ARBA" id="ARBA00022827"/>
    </source>
</evidence>
<dbReference type="EMBL" id="BNJF01000001">
    <property type="protein sequence ID" value="GHO41982.1"/>
    <property type="molecule type" value="Genomic_DNA"/>
</dbReference>
<keyword evidence="4" id="KW-0503">Monooxygenase</keyword>
<keyword evidence="7" id="KW-1185">Reference proteome</keyword>
<evidence type="ECO:0000256" key="1">
    <source>
        <dbReference type="ARBA" id="ARBA00022630"/>
    </source>
</evidence>
<protein>
    <submittedName>
        <fullName evidence="6">Oxidoreductase</fullName>
    </submittedName>
</protein>
<feature type="domain" description="FAD-binding" evidence="5">
    <location>
        <begin position="309"/>
        <end position="396"/>
    </location>
</feature>
<gene>
    <name evidence="6" type="ORF">KSX_01450</name>
</gene>
<evidence type="ECO:0000313" key="6">
    <source>
        <dbReference type="EMBL" id="GHO41982.1"/>
    </source>
</evidence>
<dbReference type="SUPFAM" id="SSF51905">
    <property type="entry name" value="FAD/NAD(P)-binding domain"/>
    <property type="match status" value="1"/>
</dbReference>
<keyword evidence="1" id="KW-0285">Flavoprotein</keyword>
<dbReference type="GO" id="GO:0071949">
    <property type="term" value="F:FAD binding"/>
    <property type="evidence" value="ECO:0007669"/>
    <property type="project" value="InterPro"/>
</dbReference>
<comment type="caution">
    <text evidence="6">The sequence shown here is derived from an EMBL/GenBank/DDBJ whole genome shotgun (WGS) entry which is preliminary data.</text>
</comment>
<dbReference type="GO" id="GO:0004497">
    <property type="term" value="F:monooxygenase activity"/>
    <property type="evidence" value="ECO:0007669"/>
    <property type="project" value="UniProtKB-KW"/>
</dbReference>
<keyword evidence="2" id="KW-0274">FAD</keyword>
<dbReference type="Pfam" id="PF01494">
    <property type="entry name" value="FAD_binding_3"/>
    <property type="match status" value="1"/>
</dbReference>
<dbReference type="PRINTS" id="PR00420">
    <property type="entry name" value="RNGMNOXGNASE"/>
</dbReference>
<dbReference type="Proteomes" id="UP000612362">
    <property type="component" value="Unassembled WGS sequence"/>
</dbReference>
<evidence type="ECO:0000313" key="7">
    <source>
        <dbReference type="Proteomes" id="UP000612362"/>
    </source>
</evidence>
<keyword evidence="3" id="KW-0560">Oxidoreductase</keyword>
<organism evidence="6 7">
    <name type="scientific">Ktedonospora formicarum</name>
    <dbReference type="NCBI Taxonomy" id="2778364"/>
    <lineage>
        <taxon>Bacteria</taxon>
        <taxon>Bacillati</taxon>
        <taxon>Chloroflexota</taxon>
        <taxon>Ktedonobacteria</taxon>
        <taxon>Ktedonobacterales</taxon>
        <taxon>Ktedonobacteraceae</taxon>
        <taxon>Ktedonospora</taxon>
    </lineage>
</organism>
<dbReference type="InterPro" id="IPR036188">
    <property type="entry name" value="FAD/NAD-bd_sf"/>
</dbReference>
<evidence type="ECO:0000256" key="4">
    <source>
        <dbReference type="ARBA" id="ARBA00023033"/>
    </source>
</evidence>
<dbReference type="PANTHER" id="PTHR47178:SF6">
    <property type="entry name" value="FAD-BINDING DOMAIN-CONTAINING PROTEIN"/>
    <property type="match status" value="1"/>
</dbReference>
<dbReference type="AlphaFoldDB" id="A0A8J3MMT5"/>
<dbReference type="PANTHER" id="PTHR47178">
    <property type="entry name" value="MONOOXYGENASE, FAD-BINDING"/>
    <property type="match status" value="1"/>
</dbReference>
<dbReference type="InterPro" id="IPR002938">
    <property type="entry name" value="FAD-bd"/>
</dbReference>
<dbReference type="Pfam" id="PF13450">
    <property type="entry name" value="NAD_binding_8"/>
    <property type="match status" value="1"/>
</dbReference>
<dbReference type="RefSeq" id="WP_220191579.1">
    <property type="nucleotide sequence ID" value="NZ_BNJF01000001.1"/>
</dbReference>
<name>A0A8J3MMT5_9CHLR</name>
<reference evidence="6" key="1">
    <citation type="submission" date="2020-10" db="EMBL/GenBank/DDBJ databases">
        <title>Taxonomic study of unclassified bacteria belonging to the class Ktedonobacteria.</title>
        <authorList>
            <person name="Yabe S."/>
            <person name="Wang C.M."/>
            <person name="Zheng Y."/>
            <person name="Sakai Y."/>
            <person name="Cavaletti L."/>
            <person name="Monciardini P."/>
            <person name="Donadio S."/>
        </authorList>
    </citation>
    <scope>NUCLEOTIDE SEQUENCE</scope>
    <source>
        <strain evidence="6">SOSP1-1</strain>
    </source>
</reference>
<evidence type="ECO:0000256" key="3">
    <source>
        <dbReference type="ARBA" id="ARBA00023002"/>
    </source>
</evidence>
<accession>A0A8J3MMT5</accession>
<dbReference type="Gene3D" id="3.50.50.60">
    <property type="entry name" value="FAD/NAD(P)-binding domain"/>
    <property type="match status" value="1"/>
</dbReference>
<proteinExistence type="predicted"/>